<dbReference type="FunFam" id="2.40.30.180:FF:000001">
    <property type="entry name" value="ubiquitin-like modifier-activating enzyme 1"/>
    <property type="match status" value="1"/>
</dbReference>
<dbReference type="InterPro" id="IPR019572">
    <property type="entry name" value="UBA_E1_SCCH"/>
</dbReference>
<dbReference type="InParanoid" id="A0A316VJM6"/>
<dbReference type="FunFam" id="3.40.50.720:FF:000015">
    <property type="entry name" value="Ubiquitin-activating enzyme E1 1"/>
    <property type="match status" value="1"/>
</dbReference>
<dbReference type="NCBIfam" id="TIGR01408">
    <property type="entry name" value="Ube1"/>
    <property type="match status" value="1"/>
</dbReference>
<sequence length="1020" mass="112890">MATDMKVDSDHIDEGLYSRQLYVLGHDAMKRMAVSNVLVVGMRGLGVEIAKNICLAGVKSVTIYDPASVTVADLSTQFFLRPEDVGSSKTRAQVTAPRLAELNSYVPVRVLEEELTKDVLGRFQVVVLTDVPLSKQLQINDITHGSSTHFISADVRGLFGNVFTDFGPKFLCNDPTGEQPLSGMVVSIENDKEGMVTTLDETRHGLEDGDYVTFSEVQGMEQLNGCEPRKVTVKGPYTFTIGDTSSLSAYKKGGIFTQVKMPKNIAFKSLRESLKEPEFLISDFAKFDRPATLHAAWQALSEFWQAKGHLPRPRNGQDAEEIVNATKKILQSTGSDSEIDEKLVKELAFQATGDLSPMVAFIGGFTAQEALKACSGKFHPLVQHLYVDSLESLPTKIAELPESDFAPVGSRYDGQIAVFGKQFQEKVANARQFLVGSGAIGCEMLKNWSMMGLASGPEGAIHVTDMDQIEKSNLNRQFLFRPKDVGAFKADTASAAVAEMNPDLKNKIKSYQNRVGPETEDIYGDEFFAALTGVTNALDNVVARQYMDRRCVYYQKPLLESGTLGTKANTQVVVPFLTESYSSSQDPPEKSIPVCTLKNFPNQIEHTIQWAREQFDDFFVKPAENVNQYLTQPDYIESTLQSGSGVREQIAQIKEFLVDQRPISFDACIAWARLKFEENYNNTIRQLLYSLPEDAVTSSGQPFWSGPKRAPKAITFNPDDPIHMEYVISAANLRAFTYGLKGHADQEAFRKVLSNVIVPDFAPKSNVKIQVNENEAAQPSNNEAESDPTELVSSLPSASSLAGFRLVPADFEKDDDSNFHIDYITAASNLRAINYSIQPADRHKTKGIAGKIIPAIATTTAMATGLVCLELYKLLDNKDDIEQYKNSFVNIALPFMAFSEPIAAQKFKYPSPKGEVTWTLWDRFDIEGNPTLQELLTIFEKEHGLEITMLSSGVSMLFSGFGLAAKKREERLKMSISQLVETVSKKPVPAYAKHVVLEALFDSVETEEDVEAPYIRVAVK</sequence>
<keyword evidence="15" id="KW-1185">Reference proteome</keyword>
<dbReference type="GeneID" id="37019974"/>
<dbReference type="FunFam" id="3.50.50.80:FF:000001">
    <property type="entry name" value="ubiquitin-like modifier-activating enzyme 1"/>
    <property type="match status" value="1"/>
</dbReference>
<dbReference type="GO" id="GO:0004839">
    <property type="term" value="F:ubiquitin activating enzyme activity"/>
    <property type="evidence" value="ECO:0007669"/>
    <property type="project" value="UniProtKB-EC"/>
</dbReference>
<comment type="subunit">
    <text evidence="4">Monomer.</text>
</comment>
<dbReference type="PANTHER" id="PTHR10953:SF4">
    <property type="entry name" value="UBIQUITIN-ACTIVATING ENZYME E1 C-TERMINAL DOMAIN-CONTAINING PROTEIN"/>
    <property type="match status" value="1"/>
</dbReference>
<dbReference type="InterPro" id="IPR042449">
    <property type="entry name" value="Ub-E1_IAD_1"/>
</dbReference>
<dbReference type="InterPro" id="IPR045886">
    <property type="entry name" value="ThiF/MoeB/HesA"/>
</dbReference>
<dbReference type="PANTHER" id="PTHR10953">
    <property type="entry name" value="UBIQUITIN-ACTIVATING ENZYME E1"/>
    <property type="match status" value="1"/>
</dbReference>
<dbReference type="InterPro" id="IPR038252">
    <property type="entry name" value="UBA_E1_C_sf"/>
</dbReference>
<evidence type="ECO:0000259" key="13">
    <source>
        <dbReference type="SMART" id="SM00985"/>
    </source>
</evidence>
<dbReference type="GO" id="GO:0005524">
    <property type="term" value="F:ATP binding"/>
    <property type="evidence" value="ECO:0007669"/>
    <property type="project" value="UniProtKB-KW"/>
</dbReference>
<dbReference type="PRINTS" id="PR01849">
    <property type="entry name" value="UBIQUITINACT"/>
</dbReference>
<dbReference type="FunFam" id="1.10.10.2660:FF:000001">
    <property type="entry name" value="Ubiquitin-activating enzyme E1 1"/>
    <property type="match status" value="1"/>
</dbReference>
<dbReference type="InterPro" id="IPR018075">
    <property type="entry name" value="UBQ-activ_enz_E1"/>
</dbReference>
<dbReference type="InterPro" id="IPR042302">
    <property type="entry name" value="E1_FCCH_sf"/>
</dbReference>
<evidence type="ECO:0000256" key="1">
    <source>
        <dbReference type="ARBA" id="ARBA00000488"/>
    </source>
</evidence>
<dbReference type="Pfam" id="PF16191">
    <property type="entry name" value="E1_4HB"/>
    <property type="match status" value="1"/>
</dbReference>
<comment type="pathway">
    <text evidence="2">Protein modification; protein ubiquitination.</text>
</comment>
<feature type="domain" description="Ubiquitin-activating enzyme E1 C-terminal" evidence="13">
    <location>
        <begin position="884"/>
        <end position="1015"/>
    </location>
</feature>
<dbReference type="InterPro" id="IPR000011">
    <property type="entry name" value="UBQ/SUMO-activ_enz_E1-like"/>
</dbReference>
<dbReference type="PROSITE" id="PS00865">
    <property type="entry name" value="UBIQUITIN_ACTIVAT_2"/>
    <property type="match status" value="1"/>
</dbReference>
<keyword evidence="7 12" id="KW-0547">Nucleotide-binding</keyword>
<dbReference type="Proteomes" id="UP000245771">
    <property type="component" value="Unassembled WGS sequence"/>
</dbReference>
<dbReference type="UniPathway" id="UPA00143"/>
<evidence type="ECO:0000256" key="3">
    <source>
        <dbReference type="ARBA" id="ARBA00005673"/>
    </source>
</evidence>
<evidence type="ECO:0000256" key="10">
    <source>
        <dbReference type="ARBA" id="ARBA00073786"/>
    </source>
</evidence>
<comment type="similarity">
    <text evidence="3 12">Belongs to the ubiquitin-activating E1 family.</text>
</comment>
<dbReference type="InterPro" id="IPR032418">
    <property type="entry name" value="E1_FCCH"/>
</dbReference>
<dbReference type="RefSeq" id="XP_025357570.1">
    <property type="nucleotide sequence ID" value="XM_025498193.1"/>
</dbReference>
<evidence type="ECO:0000256" key="2">
    <source>
        <dbReference type="ARBA" id="ARBA00004906"/>
    </source>
</evidence>
<dbReference type="Gene3D" id="3.10.290.60">
    <property type="entry name" value="Ubiquitin-activating enzyme E1, UFD domain"/>
    <property type="match status" value="1"/>
</dbReference>
<dbReference type="FunFam" id="3.40.50.12550:FF:000001">
    <property type="entry name" value="Ubiquitin-activating enzyme E1 1"/>
    <property type="match status" value="1"/>
</dbReference>
<evidence type="ECO:0000256" key="9">
    <source>
        <dbReference type="ARBA" id="ARBA00022840"/>
    </source>
</evidence>
<dbReference type="AlphaFoldDB" id="A0A316VJM6"/>
<comment type="catalytic activity">
    <reaction evidence="1">
        <text>ATP + ubiquitin + [E1 ubiquitin-activating enzyme]-L-cysteine = AMP + diphosphate + S-ubiquitinyl-[E1 ubiquitin-activating enzyme]-L-cysteine.</text>
        <dbReference type="EC" id="6.2.1.45"/>
    </reaction>
</comment>
<dbReference type="InterPro" id="IPR033127">
    <property type="entry name" value="UBQ-activ_enz_E1_Cys_AS"/>
</dbReference>
<dbReference type="EC" id="6.2.1.45" evidence="5"/>
<gene>
    <name evidence="14" type="ORF">FA14DRAFT_159396</name>
</gene>
<dbReference type="SUPFAM" id="SSF69572">
    <property type="entry name" value="Activating enzymes of the ubiquitin-like proteins"/>
    <property type="match status" value="2"/>
</dbReference>
<name>A0A316VJM6_9BASI</name>
<dbReference type="Pfam" id="PF16190">
    <property type="entry name" value="E1_FCCH"/>
    <property type="match status" value="1"/>
</dbReference>
<dbReference type="OrthoDB" id="10252231at2759"/>
<dbReference type="InterPro" id="IPR032420">
    <property type="entry name" value="E1_4HB"/>
</dbReference>
<dbReference type="FunCoup" id="A0A316VJM6">
    <property type="interactions" value="706"/>
</dbReference>
<dbReference type="InterPro" id="IPR035985">
    <property type="entry name" value="Ubiquitin-activating_enz"/>
</dbReference>
<keyword evidence="9 12" id="KW-0067">ATP-binding</keyword>
<dbReference type="CDD" id="cd01491">
    <property type="entry name" value="Ube1_repeat1"/>
    <property type="match status" value="1"/>
</dbReference>
<dbReference type="SMART" id="SM00985">
    <property type="entry name" value="UBA_e1_C"/>
    <property type="match status" value="1"/>
</dbReference>
<evidence type="ECO:0000313" key="15">
    <source>
        <dbReference type="Proteomes" id="UP000245771"/>
    </source>
</evidence>
<dbReference type="InterPro" id="IPR042063">
    <property type="entry name" value="Ubi_acti_E1_SCCH"/>
</dbReference>
<dbReference type="Gene3D" id="3.40.50.12550">
    <property type="entry name" value="Ubiquitin-activating enzyme E1, inactive adenylation domain, subdomain 2"/>
    <property type="match status" value="1"/>
</dbReference>
<evidence type="ECO:0000256" key="5">
    <source>
        <dbReference type="ARBA" id="ARBA00012990"/>
    </source>
</evidence>
<dbReference type="InterPro" id="IPR000594">
    <property type="entry name" value="ThiF_NAD_FAD-bd"/>
</dbReference>
<keyword evidence="6 12" id="KW-0436">Ligase</keyword>
<dbReference type="PROSITE" id="PS00536">
    <property type="entry name" value="UBIQUITIN_ACTIVAT_1"/>
    <property type="match status" value="1"/>
</dbReference>
<dbReference type="GO" id="GO:0031510">
    <property type="term" value="C:SUMO activating enzyme complex"/>
    <property type="evidence" value="ECO:0007669"/>
    <property type="project" value="TreeGrafter"/>
</dbReference>
<dbReference type="InterPro" id="IPR018965">
    <property type="entry name" value="Ub-activating_enz_E1_C"/>
</dbReference>
<dbReference type="Pfam" id="PF10585">
    <property type="entry name" value="UBA_E1_SCCH"/>
    <property type="match status" value="1"/>
</dbReference>
<dbReference type="STRING" id="1280837.A0A316VJM6"/>
<evidence type="ECO:0000313" key="14">
    <source>
        <dbReference type="EMBL" id="PWN37268.1"/>
    </source>
</evidence>
<dbReference type="InterPro" id="IPR018074">
    <property type="entry name" value="UBQ-activ_enz_E1_CS"/>
</dbReference>
<dbReference type="CDD" id="cd01490">
    <property type="entry name" value="Ube1_repeat2"/>
    <property type="match status" value="1"/>
</dbReference>
<dbReference type="Gene3D" id="3.40.50.720">
    <property type="entry name" value="NAD(P)-binding Rossmann-like Domain"/>
    <property type="match status" value="1"/>
</dbReference>
<dbReference type="Pfam" id="PF09358">
    <property type="entry name" value="E1_UFD"/>
    <property type="match status" value="1"/>
</dbReference>
<proteinExistence type="inferred from homology"/>
<evidence type="ECO:0000256" key="6">
    <source>
        <dbReference type="ARBA" id="ARBA00022598"/>
    </source>
</evidence>
<dbReference type="FunFam" id="3.10.290.60:FF:000001">
    <property type="entry name" value="Ubiquitin-activating enzyme E1 2"/>
    <property type="match status" value="1"/>
</dbReference>
<dbReference type="Pfam" id="PF00899">
    <property type="entry name" value="ThiF"/>
    <property type="match status" value="1"/>
</dbReference>
<reference evidence="14 15" key="1">
    <citation type="journal article" date="2018" name="Mol. Biol. Evol.">
        <title>Broad Genomic Sampling Reveals a Smut Pathogenic Ancestry of the Fungal Clade Ustilaginomycotina.</title>
        <authorList>
            <person name="Kijpornyongpan T."/>
            <person name="Mondo S.J."/>
            <person name="Barry K."/>
            <person name="Sandor L."/>
            <person name="Lee J."/>
            <person name="Lipzen A."/>
            <person name="Pangilinan J."/>
            <person name="LaButti K."/>
            <person name="Hainaut M."/>
            <person name="Henrissat B."/>
            <person name="Grigoriev I.V."/>
            <person name="Spatafora J.W."/>
            <person name="Aime M.C."/>
        </authorList>
    </citation>
    <scope>NUCLEOTIDE SEQUENCE [LARGE SCALE GENOMIC DNA]</scope>
    <source>
        <strain evidence="14 15">MCA 3882</strain>
    </source>
</reference>
<dbReference type="Gene3D" id="1.10.10.2660">
    <property type="entry name" value="Ubiquitin-activating enzyme E1, SCCH domain"/>
    <property type="match status" value="1"/>
</dbReference>
<evidence type="ECO:0000256" key="4">
    <source>
        <dbReference type="ARBA" id="ARBA00011245"/>
    </source>
</evidence>
<protein>
    <recommendedName>
        <fullName evidence="10">Ubiquitin-activating enzyme E1 1</fullName>
        <ecNumber evidence="5">6.2.1.45</ecNumber>
    </recommendedName>
</protein>
<evidence type="ECO:0000256" key="8">
    <source>
        <dbReference type="ARBA" id="ARBA00022786"/>
    </source>
</evidence>
<evidence type="ECO:0000256" key="11">
    <source>
        <dbReference type="PROSITE-ProRule" id="PRU10132"/>
    </source>
</evidence>
<evidence type="ECO:0000256" key="12">
    <source>
        <dbReference type="RuleBase" id="RU000519"/>
    </source>
</evidence>
<accession>A0A316VJM6</accession>
<dbReference type="GO" id="GO:0019948">
    <property type="term" value="F:SUMO activating enzyme activity"/>
    <property type="evidence" value="ECO:0007669"/>
    <property type="project" value="TreeGrafter"/>
</dbReference>
<keyword evidence="8 12" id="KW-0833">Ubl conjugation pathway</keyword>
<organism evidence="14 15">
    <name type="scientific">Meira miltonrushii</name>
    <dbReference type="NCBI Taxonomy" id="1280837"/>
    <lineage>
        <taxon>Eukaryota</taxon>
        <taxon>Fungi</taxon>
        <taxon>Dikarya</taxon>
        <taxon>Basidiomycota</taxon>
        <taxon>Ustilaginomycotina</taxon>
        <taxon>Exobasidiomycetes</taxon>
        <taxon>Exobasidiales</taxon>
        <taxon>Brachybasidiaceae</taxon>
        <taxon>Meira</taxon>
    </lineage>
</organism>
<evidence type="ECO:0000256" key="7">
    <source>
        <dbReference type="ARBA" id="ARBA00022741"/>
    </source>
</evidence>
<feature type="active site" description="Glycyl thioester intermediate" evidence="11">
    <location>
        <position position="595"/>
    </location>
</feature>
<dbReference type="Gene3D" id="3.50.50.80">
    <property type="entry name" value="Ubiquitin-activating enzyme E1, inactive adenylation domain, subdomain 1"/>
    <property type="match status" value="1"/>
</dbReference>
<dbReference type="Gene3D" id="2.40.30.180">
    <property type="entry name" value="Ubiquitin-activating enzyme E1, FCCH domain"/>
    <property type="match status" value="1"/>
</dbReference>
<dbReference type="GO" id="GO:0016925">
    <property type="term" value="P:protein sumoylation"/>
    <property type="evidence" value="ECO:0007669"/>
    <property type="project" value="TreeGrafter"/>
</dbReference>
<dbReference type="EMBL" id="KZ819602">
    <property type="protein sequence ID" value="PWN37268.1"/>
    <property type="molecule type" value="Genomic_DNA"/>
</dbReference>
<dbReference type="GO" id="GO:0005737">
    <property type="term" value="C:cytoplasm"/>
    <property type="evidence" value="ECO:0007669"/>
    <property type="project" value="TreeGrafter"/>
</dbReference>